<evidence type="ECO:0000313" key="1">
    <source>
        <dbReference type="EMBL" id="GFY06914.1"/>
    </source>
</evidence>
<proteinExistence type="predicted"/>
<sequence length="71" mass="7931">MLVSHSFSIEERSGDLAGQGNTFTFYGACWVTTGYEGARYPVGKHPLNDDYKWQCNSLNHQTDVQVCSRGV</sequence>
<reference evidence="1" key="1">
    <citation type="submission" date="2020-08" db="EMBL/GenBank/DDBJ databases">
        <title>Multicomponent nature underlies the extraordinary mechanical properties of spider dragline silk.</title>
        <authorList>
            <person name="Kono N."/>
            <person name="Nakamura H."/>
            <person name="Mori M."/>
            <person name="Yoshida Y."/>
            <person name="Ohtoshi R."/>
            <person name="Malay A.D."/>
            <person name="Moran D.A.P."/>
            <person name="Tomita M."/>
            <person name="Numata K."/>
            <person name="Arakawa K."/>
        </authorList>
    </citation>
    <scope>NUCLEOTIDE SEQUENCE</scope>
</reference>
<organism evidence="1 2">
    <name type="scientific">Trichonephila clavipes</name>
    <name type="common">Golden silk orbweaver</name>
    <name type="synonym">Nephila clavipes</name>
    <dbReference type="NCBI Taxonomy" id="2585209"/>
    <lineage>
        <taxon>Eukaryota</taxon>
        <taxon>Metazoa</taxon>
        <taxon>Ecdysozoa</taxon>
        <taxon>Arthropoda</taxon>
        <taxon>Chelicerata</taxon>
        <taxon>Arachnida</taxon>
        <taxon>Araneae</taxon>
        <taxon>Araneomorphae</taxon>
        <taxon>Entelegynae</taxon>
        <taxon>Araneoidea</taxon>
        <taxon>Nephilidae</taxon>
        <taxon>Trichonephila</taxon>
    </lineage>
</organism>
<gene>
    <name evidence="1" type="primary">NCL1_39810</name>
    <name evidence="1" type="ORF">TNCV_4090161</name>
</gene>
<protein>
    <submittedName>
        <fullName evidence="1">Uncharacterized protein</fullName>
    </submittedName>
</protein>
<evidence type="ECO:0000313" key="2">
    <source>
        <dbReference type="Proteomes" id="UP000887159"/>
    </source>
</evidence>
<name>A0A8X6S4Y8_TRICX</name>
<accession>A0A8X6S4Y8</accession>
<dbReference type="AlphaFoldDB" id="A0A8X6S4Y8"/>
<keyword evidence="2" id="KW-1185">Reference proteome</keyword>
<comment type="caution">
    <text evidence="1">The sequence shown here is derived from an EMBL/GenBank/DDBJ whole genome shotgun (WGS) entry which is preliminary data.</text>
</comment>
<dbReference type="EMBL" id="BMAU01021265">
    <property type="protein sequence ID" value="GFY06914.1"/>
    <property type="molecule type" value="Genomic_DNA"/>
</dbReference>
<dbReference type="Proteomes" id="UP000887159">
    <property type="component" value="Unassembled WGS sequence"/>
</dbReference>